<organism evidence="2 3">
    <name type="scientific">Candidatus Cryptobacteroides merdigallinarum</name>
    <dbReference type="NCBI Taxonomy" id="2840770"/>
    <lineage>
        <taxon>Bacteria</taxon>
        <taxon>Pseudomonadati</taxon>
        <taxon>Bacteroidota</taxon>
        <taxon>Bacteroidia</taxon>
        <taxon>Bacteroidales</taxon>
        <taxon>Candidatus Cryptobacteroides</taxon>
    </lineage>
</organism>
<proteinExistence type="predicted"/>
<sequence length="216" mass="23826">MKSFAVAAFLVVILSASITSEARGRGGEYDLKHHEFFIGTGIVPGRYSLPGYNYGNIFLKGGSSLPGAYNEARYYQKEYTSGVWSAGYTCNFTKLLAVQANVFYEAGWVRYYGREDGVFASRCFDSYLSAMASFKVNWLNRKWVRMYSYAGLGLAWNYSKDDPAGAPGQGAAENRAVFTFQVTPVGIAVGRRFFGFAECGIGMYYSGISVGAGYRF</sequence>
<protein>
    <recommendedName>
        <fullName evidence="4">Outer membrane protein beta-barrel domain-containing protein</fullName>
    </recommendedName>
</protein>
<gene>
    <name evidence="2" type="ORF">IAC29_01805</name>
</gene>
<feature type="chain" id="PRO_5038627723" description="Outer membrane protein beta-barrel domain-containing protein" evidence="1">
    <location>
        <begin position="23"/>
        <end position="216"/>
    </location>
</feature>
<dbReference type="Proteomes" id="UP000810252">
    <property type="component" value="Unassembled WGS sequence"/>
</dbReference>
<keyword evidence="1" id="KW-0732">Signal</keyword>
<reference evidence="2" key="2">
    <citation type="journal article" date="2021" name="PeerJ">
        <title>Extensive microbial diversity within the chicken gut microbiome revealed by metagenomics and culture.</title>
        <authorList>
            <person name="Gilroy R."/>
            <person name="Ravi A."/>
            <person name="Getino M."/>
            <person name="Pursley I."/>
            <person name="Horton D.L."/>
            <person name="Alikhan N.F."/>
            <person name="Baker D."/>
            <person name="Gharbi K."/>
            <person name="Hall N."/>
            <person name="Watson M."/>
            <person name="Adriaenssens E.M."/>
            <person name="Foster-Nyarko E."/>
            <person name="Jarju S."/>
            <person name="Secka A."/>
            <person name="Antonio M."/>
            <person name="Oren A."/>
            <person name="Chaudhuri R.R."/>
            <person name="La Ragione R."/>
            <person name="Hildebrand F."/>
            <person name="Pallen M.J."/>
        </authorList>
    </citation>
    <scope>NUCLEOTIDE SEQUENCE</scope>
    <source>
        <strain evidence="2">20514</strain>
    </source>
</reference>
<evidence type="ECO:0000313" key="3">
    <source>
        <dbReference type="Proteomes" id="UP000810252"/>
    </source>
</evidence>
<evidence type="ECO:0000313" key="2">
    <source>
        <dbReference type="EMBL" id="MBO8447991.1"/>
    </source>
</evidence>
<comment type="caution">
    <text evidence="2">The sequence shown here is derived from an EMBL/GenBank/DDBJ whole genome shotgun (WGS) entry which is preliminary data.</text>
</comment>
<evidence type="ECO:0000256" key="1">
    <source>
        <dbReference type="SAM" id="SignalP"/>
    </source>
</evidence>
<feature type="signal peptide" evidence="1">
    <location>
        <begin position="1"/>
        <end position="22"/>
    </location>
</feature>
<dbReference type="AlphaFoldDB" id="A0A9D9HDX3"/>
<dbReference type="EMBL" id="JADIMQ010000026">
    <property type="protein sequence ID" value="MBO8447991.1"/>
    <property type="molecule type" value="Genomic_DNA"/>
</dbReference>
<evidence type="ECO:0008006" key="4">
    <source>
        <dbReference type="Google" id="ProtNLM"/>
    </source>
</evidence>
<reference evidence="2" key="1">
    <citation type="submission" date="2020-10" db="EMBL/GenBank/DDBJ databases">
        <authorList>
            <person name="Gilroy R."/>
        </authorList>
    </citation>
    <scope>NUCLEOTIDE SEQUENCE</scope>
    <source>
        <strain evidence="2">20514</strain>
    </source>
</reference>
<accession>A0A9D9HDX3</accession>
<name>A0A9D9HDX3_9BACT</name>